<gene>
    <name evidence="1" type="ORF">NDU88_002731</name>
</gene>
<evidence type="ECO:0000313" key="2">
    <source>
        <dbReference type="Proteomes" id="UP001066276"/>
    </source>
</evidence>
<comment type="caution">
    <text evidence="1">The sequence shown here is derived from an EMBL/GenBank/DDBJ whole genome shotgun (WGS) entry which is preliminary data.</text>
</comment>
<reference evidence="1" key="1">
    <citation type="journal article" date="2022" name="bioRxiv">
        <title>Sequencing and chromosome-scale assembly of the giantPleurodeles waltlgenome.</title>
        <authorList>
            <person name="Brown T."/>
            <person name="Elewa A."/>
            <person name="Iarovenko S."/>
            <person name="Subramanian E."/>
            <person name="Araus A.J."/>
            <person name="Petzold A."/>
            <person name="Susuki M."/>
            <person name="Suzuki K.-i.T."/>
            <person name="Hayashi T."/>
            <person name="Toyoda A."/>
            <person name="Oliveira C."/>
            <person name="Osipova E."/>
            <person name="Leigh N.D."/>
            <person name="Simon A."/>
            <person name="Yun M.H."/>
        </authorList>
    </citation>
    <scope>NUCLEOTIDE SEQUENCE</scope>
    <source>
        <strain evidence="1">20211129_DDA</strain>
        <tissue evidence="1">Liver</tissue>
    </source>
</reference>
<organism evidence="1 2">
    <name type="scientific">Pleurodeles waltl</name>
    <name type="common">Iberian ribbed newt</name>
    <dbReference type="NCBI Taxonomy" id="8319"/>
    <lineage>
        <taxon>Eukaryota</taxon>
        <taxon>Metazoa</taxon>
        <taxon>Chordata</taxon>
        <taxon>Craniata</taxon>
        <taxon>Vertebrata</taxon>
        <taxon>Euteleostomi</taxon>
        <taxon>Amphibia</taxon>
        <taxon>Batrachia</taxon>
        <taxon>Caudata</taxon>
        <taxon>Salamandroidea</taxon>
        <taxon>Salamandridae</taxon>
        <taxon>Pleurodelinae</taxon>
        <taxon>Pleurodeles</taxon>
    </lineage>
</organism>
<protein>
    <submittedName>
        <fullName evidence="1">Uncharacterized protein</fullName>
    </submittedName>
</protein>
<accession>A0AAV7NEL0</accession>
<keyword evidence="2" id="KW-1185">Reference proteome</keyword>
<dbReference type="AlphaFoldDB" id="A0AAV7NEL0"/>
<evidence type="ECO:0000313" key="1">
    <source>
        <dbReference type="EMBL" id="KAJ1114495.1"/>
    </source>
</evidence>
<name>A0AAV7NEL0_PLEWA</name>
<dbReference type="Proteomes" id="UP001066276">
    <property type="component" value="Chromosome 8"/>
</dbReference>
<dbReference type="EMBL" id="JANPWB010000012">
    <property type="protein sequence ID" value="KAJ1114495.1"/>
    <property type="molecule type" value="Genomic_DNA"/>
</dbReference>
<sequence length="107" mass="11832">MAPIGIEPVVSSPQFLKLLPFGPEGGDINGLNINHKEFVLKSAASHDGIDHDNQATDPRGLDIHLIRSDSEELELCDWLLGSLFTVFYASGPIRLSRFFEDHQGNFV</sequence>
<proteinExistence type="predicted"/>